<feature type="domain" description="Ribosome recycling factor" evidence="3">
    <location>
        <begin position="20"/>
        <end position="162"/>
    </location>
</feature>
<accession>A0ABV2AG56</accession>
<dbReference type="Gene3D" id="3.30.1360.40">
    <property type="match status" value="1"/>
</dbReference>
<gene>
    <name evidence="4" type="primary">RRF1</name>
    <name evidence="4" type="ORF">MHBO_000590</name>
</gene>
<evidence type="ECO:0000313" key="5">
    <source>
        <dbReference type="Proteomes" id="UP001439008"/>
    </source>
</evidence>
<dbReference type="PANTHER" id="PTHR20982">
    <property type="entry name" value="RIBOSOME RECYCLING FACTOR"/>
    <property type="match status" value="1"/>
</dbReference>
<proteinExistence type="inferred from homology"/>
<evidence type="ECO:0000256" key="2">
    <source>
        <dbReference type="ARBA" id="ARBA00022917"/>
    </source>
</evidence>
<keyword evidence="2" id="KW-0648">Protein biosynthesis</keyword>
<dbReference type="InterPro" id="IPR036191">
    <property type="entry name" value="RRF_sf"/>
</dbReference>
<organism evidence="4 5">
    <name type="scientific">Bonamia ostreae</name>
    <dbReference type="NCBI Taxonomy" id="126728"/>
    <lineage>
        <taxon>Eukaryota</taxon>
        <taxon>Sar</taxon>
        <taxon>Rhizaria</taxon>
        <taxon>Endomyxa</taxon>
        <taxon>Ascetosporea</taxon>
        <taxon>Haplosporida</taxon>
        <taxon>Bonamia</taxon>
    </lineage>
</organism>
<sequence>MKKFEMKKDVFFSQSNYVKTMLGNLKIDIDKNNKLALSDIAIVSTKGINYLNIDVVDIKLKKHIRSKILSTGYNLNPIEKSETSFEIKIPKLDKTGNKNLAKEVKTIRSNFKEIQNHQNRILKKQMNLLQKDLFVRTKNSLNQLFAQNKKKIDEVLKKSSKEEI</sequence>
<dbReference type="PANTHER" id="PTHR20982:SF3">
    <property type="entry name" value="MITOCHONDRIAL RIBOSOME RECYCLING FACTOR PSEUDO 1"/>
    <property type="match status" value="1"/>
</dbReference>
<dbReference type="Gene3D" id="1.10.132.20">
    <property type="entry name" value="Ribosome-recycling factor"/>
    <property type="match status" value="1"/>
</dbReference>
<evidence type="ECO:0000313" key="4">
    <source>
        <dbReference type="EMBL" id="MES1918656.1"/>
    </source>
</evidence>
<evidence type="ECO:0000259" key="3">
    <source>
        <dbReference type="Pfam" id="PF01765"/>
    </source>
</evidence>
<dbReference type="InterPro" id="IPR023584">
    <property type="entry name" value="Ribosome_recyc_fac_dom"/>
</dbReference>
<dbReference type="InterPro" id="IPR002661">
    <property type="entry name" value="Ribosome_recyc_fac"/>
</dbReference>
<evidence type="ECO:0000256" key="1">
    <source>
        <dbReference type="ARBA" id="ARBA00005912"/>
    </source>
</evidence>
<dbReference type="Pfam" id="PF01765">
    <property type="entry name" value="RRF"/>
    <property type="match status" value="1"/>
</dbReference>
<protein>
    <submittedName>
        <fullName evidence="4">Ribosome-recycling factor</fullName>
    </submittedName>
</protein>
<dbReference type="Proteomes" id="UP001439008">
    <property type="component" value="Unassembled WGS sequence"/>
</dbReference>
<comment type="caution">
    <text evidence="4">The sequence shown here is derived from an EMBL/GenBank/DDBJ whole genome shotgun (WGS) entry which is preliminary data.</text>
</comment>
<keyword evidence="5" id="KW-1185">Reference proteome</keyword>
<dbReference type="SUPFAM" id="SSF55194">
    <property type="entry name" value="Ribosome recycling factor, RRF"/>
    <property type="match status" value="1"/>
</dbReference>
<reference evidence="4 5" key="1">
    <citation type="journal article" date="2024" name="BMC Biol.">
        <title>Comparative genomics of Ascetosporea gives new insight into the evolutionary basis for animal parasitism in Rhizaria.</title>
        <authorList>
            <person name="Hiltunen Thoren M."/>
            <person name="Onut-Brannstrom I."/>
            <person name="Alfjorden A."/>
            <person name="Peckova H."/>
            <person name="Swords F."/>
            <person name="Hooper C."/>
            <person name="Holzer A.S."/>
            <person name="Bass D."/>
            <person name="Burki F."/>
        </authorList>
    </citation>
    <scope>NUCLEOTIDE SEQUENCE [LARGE SCALE GENOMIC DNA]</scope>
    <source>
        <strain evidence="4">20-A016</strain>
    </source>
</reference>
<dbReference type="EMBL" id="JBDODL010000101">
    <property type="protein sequence ID" value="MES1918656.1"/>
    <property type="molecule type" value="Genomic_DNA"/>
</dbReference>
<name>A0ABV2AG56_9EUKA</name>
<comment type="similarity">
    <text evidence="1">Belongs to the RRF family.</text>
</comment>